<name>A0A1F6G1L5_9BACT</name>
<evidence type="ECO:0008006" key="3">
    <source>
        <dbReference type="Google" id="ProtNLM"/>
    </source>
</evidence>
<dbReference type="Gene3D" id="2.40.40.10">
    <property type="entry name" value="RlpA-like domain"/>
    <property type="match status" value="1"/>
</dbReference>
<dbReference type="AlphaFoldDB" id="A0A1F6G1L5"/>
<dbReference type="InterPro" id="IPR036908">
    <property type="entry name" value="RlpA-like_sf"/>
</dbReference>
<dbReference type="CDD" id="cd22268">
    <property type="entry name" value="DPBB_RlpA-like"/>
    <property type="match status" value="1"/>
</dbReference>
<organism evidence="1 2">
    <name type="scientific">Candidatus Kuenenbacteria bacterium RIFCSPLOWO2_12_FULL_42_13</name>
    <dbReference type="NCBI Taxonomy" id="1798565"/>
    <lineage>
        <taxon>Bacteria</taxon>
        <taxon>Candidatus Kueneniibacteriota</taxon>
    </lineage>
</organism>
<dbReference type="EMBL" id="MFNA01000030">
    <property type="protein sequence ID" value="OGG91985.1"/>
    <property type="molecule type" value="Genomic_DNA"/>
</dbReference>
<reference evidence="1 2" key="1">
    <citation type="journal article" date="2016" name="Nat. Commun.">
        <title>Thousands of microbial genomes shed light on interconnected biogeochemical processes in an aquifer system.</title>
        <authorList>
            <person name="Anantharaman K."/>
            <person name="Brown C.T."/>
            <person name="Hug L.A."/>
            <person name="Sharon I."/>
            <person name="Castelle C.J."/>
            <person name="Probst A.J."/>
            <person name="Thomas B.C."/>
            <person name="Singh A."/>
            <person name="Wilkins M.J."/>
            <person name="Karaoz U."/>
            <person name="Brodie E.L."/>
            <person name="Williams K.H."/>
            <person name="Hubbard S.S."/>
            <person name="Banfield J.F."/>
        </authorList>
    </citation>
    <scope>NUCLEOTIDE SEQUENCE [LARGE SCALE GENOMIC DNA]</scope>
</reference>
<evidence type="ECO:0000313" key="2">
    <source>
        <dbReference type="Proteomes" id="UP000177320"/>
    </source>
</evidence>
<accession>A0A1F6G1L5</accession>
<gene>
    <name evidence="1" type="ORF">A3H03_00790</name>
</gene>
<evidence type="ECO:0000313" key="1">
    <source>
        <dbReference type="EMBL" id="OGG91985.1"/>
    </source>
</evidence>
<comment type="caution">
    <text evidence="1">The sequence shown here is derived from an EMBL/GenBank/DDBJ whole genome shotgun (WGS) entry which is preliminary data.</text>
</comment>
<dbReference type="Proteomes" id="UP000177320">
    <property type="component" value="Unassembled WGS sequence"/>
</dbReference>
<proteinExistence type="predicted"/>
<protein>
    <recommendedName>
        <fullName evidence="3">RlpA-like protein double-psi beta-barrel domain-containing protein</fullName>
    </recommendedName>
</protein>
<sequence>MSNRNKIFIDWFLIIYLTICLAPIPARAEGLDNASSTNGDIIQETVEEPMIYALRLDEATVLRGYTFTTSENDFKVGVVDKAVIKPLTVRFKKIPDSHMLAPLEKTPGEKASAIWEYDLLAEDGSMGKLTKPIYLAVGITNAKMNRKIMYYWDKGQEMWRALPSSIDLENKLIRATIYLPYARVALFDEPDATTYEAWASWYPTELTKRNELGCASNVYPMNTPLWVCRLDNLSKCTITRVISTGPFVAGRVADLTKSAFKNISNPRGGVIGVRVFLRKEGEK</sequence>